<dbReference type="PANTHER" id="PTHR42923">
    <property type="entry name" value="PROTOPORPHYRINOGEN OXIDASE"/>
    <property type="match status" value="1"/>
</dbReference>
<dbReference type="SUPFAM" id="SSF51905">
    <property type="entry name" value="FAD/NAD(P)-binding domain"/>
    <property type="match status" value="1"/>
</dbReference>
<dbReference type="PANTHER" id="PTHR42923:SF46">
    <property type="entry name" value="AMINE OXIDASE"/>
    <property type="match status" value="1"/>
</dbReference>
<dbReference type="AlphaFoldDB" id="A0A238W454"/>
<accession>A0A238W454</accession>
<dbReference type="Proteomes" id="UP000198348">
    <property type="component" value="Unassembled WGS sequence"/>
</dbReference>
<sequence>MTEASAGRAPHSRRRFLRTATTVGAATAATLSAGPGQGWAATERQGRDVAVLGAGVAGLTAAHELVERGYSVTVYERKALGGKARSIPVPDSPAGGPALPGEHGFRFFPGFYHDLGDTMRRVPFPGNAQGCWQNLTRATSYLGARAGRANLTVPFPEPFPPRPSPYTPESFAETVRSVAETSFRLPPHEAAFFAQKAVVYVTSSDERRLGQWDALPWSDFVRADRMSDEYRAFFADGMIRNLAAMKADEASTHSIGLVGEATAWSAMGRGNEEGGSVDRVLDGATSERWLDPWVEHLRDLGVRFEVGWAVEKLLVDDGAVRAATVSHTSGRTEQVRADWFVSAIPVERFTALLTPEVLDAAPELDTVRELGTDWMNGLMFYLTEEVPITPGHVNYVDSGWAVTSISQAQFWKRDFSTYGDGTVKDCLSAILSDWTSPGMFNGKAARDCRPDEIARETWAEIKAHLNGSGTEVLTDDMLHSWFLDPAVIDPGTPEVRNDEPLFTQLPGSWADRPGSASGIRNLFLAGDWVRNDINVTTMEGANKGGRQAVNALLDTAGSGEPRCRVTPLFRPPEFEPFKRVDQQLYRAGLPNQFDVMDPRAP</sequence>
<keyword evidence="3" id="KW-1185">Reference proteome</keyword>
<dbReference type="PROSITE" id="PS51318">
    <property type="entry name" value="TAT"/>
    <property type="match status" value="1"/>
</dbReference>
<reference evidence="2 3" key="1">
    <citation type="submission" date="2017-06" db="EMBL/GenBank/DDBJ databases">
        <authorList>
            <person name="Kim H.J."/>
            <person name="Triplett B.A."/>
        </authorList>
    </citation>
    <scope>NUCLEOTIDE SEQUENCE [LARGE SCALE GENOMIC DNA]</scope>
    <source>
        <strain evidence="2 3">DSM 45207</strain>
    </source>
</reference>
<evidence type="ECO:0000259" key="1">
    <source>
        <dbReference type="Pfam" id="PF01593"/>
    </source>
</evidence>
<dbReference type="Gene3D" id="3.50.50.60">
    <property type="entry name" value="FAD/NAD(P)-binding domain"/>
    <property type="match status" value="1"/>
</dbReference>
<dbReference type="EMBL" id="FZNW01000005">
    <property type="protein sequence ID" value="SNR41330.1"/>
    <property type="molecule type" value="Genomic_DNA"/>
</dbReference>
<proteinExistence type="predicted"/>
<feature type="domain" description="Amine oxidase" evidence="1">
    <location>
        <begin position="56"/>
        <end position="553"/>
    </location>
</feature>
<dbReference type="RefSeq" id="WP_089300432.1">
    <property type="nucleotide sequence ID" value="NZ_FZNW01000005.1"/>
</dbReference>
<name>A0A238W454_9PSEU</name>
<dbReference type="GO" id="GO:0016491">
    <property type="term" value="F:oxidoreductase activity"/>
    <property type="evidence" value="ECO:0007669"/>
    <property type="project" value="InterPro"/>
</dbReference>
<dbReference type="InterPro" id="IPR050464">
    <property type="entry name" value="Zeta_carotene_desat/Oxidored"/>
</dbReference>
<dbReference type="InterPro" id="IPR002937">
    <property type="entry name" value="Amino_oxidase"/>
</dbReference>
<dbReference type="InterPro" id="IPR006311">
    <property type="entry name" value="TAT_signal"/>
</dbReference>
<evidence type="ECO:0000313" key="2">
    <source>
        <dbReference type="EMBL" id="SNR41330.1"/>
    </source>
</evidence>
<protein>
    <submittedName>
        <fullName evidence="2">NAD-binding domain and a Fe-S cluster-containing protein</fullName>
    </submittedName>
</protein>
<dbReference type="Pfam" id="PF01593">
    <property type="entry name" value="Amino_oxidase"/>
    <property type="match status" value="1"/>
</dbReference>
<evidence type="ECO:0000313" key="3">
    <source>
        <dbReference type="Proteomes" id="UP000198348"/>
    </source>
</evidence>
<organism evidence="2 3">
    <name type="scientific">Haloechinothrix alba</name>
    <dbReference type="NCBI Taxonomy" id="664784"/>
    <lineage>
        <taxon>Bacteria</taxon>
        <taxon>Bacillati</taxon>
        <taxon>Actinomycetota</taxon>
        <taxon>Actinomycetes</taxon>
        <taxon>Pseudonocardiales</taxon>
        <taxon>Pseudonocardiaceae</taxon>
        <taxon>Haloechinothrix</taxon>
    </lineage>
</organism>
<dbReference type="InterPro" id="IPR036188">
    <property type="entry name" value="FAD/NAD-bd_sf"/>
</dbReference>
<gene>
    <name evidence="2" type="ORF">SAMN06265360_10599</name>
</gene>
<dbReference type="OrthoDB" id="8845488at2"/>